<evidence type="ECO:0000256" key="1">
    <source>
        <dbReference type="SAM" id="Phobius"/>
    </source>
</evidence>
<name>A0A9J7BSX5_9BACT</name>
<dbReference type="AlphaFoldDB" id="A0A9J7BSX5"/>
<protein>
    <submittedName>
        <fullName evidence="2">Uncharacterized protein</fullName>
    </submittedName>
</protein>
<keyword evidence="1" id="KW-1133">Transmembrane helix</keyword>
<evidence type="ECO:0000313" key="2">
    <source>
        <dbReference type="EMBL" id="UWZ85752.1"/>
    </source>
</evidence>
<feature type="transmembrane region" description="Helical" evidence="1">
    <location>
        <begin position="65"/>
        <end position="83"/>
    </location>
</feature>
<dbReference type="EMBL" id="CP093313">
    <property type="protein sequence ID" value="UWZ85752.1"/>
    <property type="molecule type" value="Genomic_DNA"/>
</dbReference>
<keyword evidence="1" id="KW-0812">Transmembrane</keyword>
<dbReference type="KEGG" id="orp:MOP44_07355"/>
<reference evidence="2" key="1">
    <citation type="submission" date="2021-04" db="EMBL/GenBank/DDBJ databases">
        <title>Phylogenetic analysis of Acidobacteriaceae.</title>
        <authorList>
            <person name="Qiu L."/>
            <person name="Zhang Q."/>
        </authorList>
    </citation>
    <scope>NUCLEOTIDE SEQUENCE</scope>
    <source>
        <strain evidence="2">DSM 25168</strain>
    </source>
</reference>
<proteinExistence type="predicted"/>
<accession>A0A9J7BSX5</accession>
<organism evidence="2 3">
    <name type="scientific">Occallatibacter riparius</name>
    <dbReference type="NCBI Taxonomy" id="1002689"/>
    <lineage>
        <taxon>Bacteria</taxon>
        <taxon>Pseudomonadati</taxon>
        <taxon>Acidobacteriota</taxon>
        <taxon>Terriglobia</taxon>
        <taxon>Terriglobales</taxon>
        <taxon>Acidobacteriaceae</taxon>
        <taxon>Occallatibacter</taxon>
    </lineage>
</organism>
<keyword evidence="3" id="KW-1185">Reference proteome</keyword>
<sequence>MSSIPFMWVAWGLVFLMFIGFRVYVARMSRNEDDQLVLQDSSAHLRQEQEVIIDRLQKTKPVGRAILALFGVMTLYVAGYYVMDMVRQFK</sequence>
<dbReference type="Proteomes" id="UP001059380">
    <property type="component" value="Chromosome"/>
</dbReference>
<evidence type="ECO:0000313" key="3">
    <source>
        <dbReference type="Proteomes" id="UP001059380"/>
    </source>
</evidence>
<feature type="transmembrane region" description="Helical" evidence="1">
    <location>
        <begin position="6"/>
        <end position="25"/>
    </location>
</feature>
<keyword evidence="1" id="KW-0472">Membrane</keyword>
<gene>
    <name evidence="2" type="ORF">MOP44_07355</name>
</gene>
<dbReference type="RefSeq" id="WP_260795347.1">
    <property type="nucleotide sequence ID" value="NZ_CP093313.1"/>
</dbReference>